<gene>
    <name evidence="1" type="ORF">MM239_14910</name>
</gene>
<evidence type="ECO:0008006" key="3">
    <source>
        <dbReference type="Google" id="ProtNLM"/>
    </source>
</evidence>
<dbReference type="Proteomes" id="UP001165489">
    <property type="component" value="Unassembled WGS sequence"/>
</dbReference>
<reference evidence="1" key="1">
    <citation type="submission" date="2022-03" db="EMBL/GenBank/DDBJ databases">
        <title>De novo assembled genomes of Belliella spp. (Cyclobacteriaceae) strains.</title>
        <authorList>
            <person name="Szabo A."/>
            <person name="Korponai K."/>
            <person name="Felfoldi T."/>
        </authorList>
    </citation>
    <scope>NUCLEOTIDE SEQUENCE</scope>
    <source>
        <strain evidence="1">DSM 111904</strain>
    </source>
</reference>
<proteinExistence type="predicted"/>
<sequence>MTTTIQRRFTYDHAGRPLRVYHQVNESPEVLLSAYEYNQLGHVINSVHHSRNDGGSFLYQTNNTNSIQGWLEEVTYQFSNNVLVFNQKLDYNEVSGTSNETRLDGMITSNQWRNYESQNIQAYNYTYDLPKRLTGSAYREYNGTSWIPNQL</sequence>
<dbReference type="EMBL" id="JAKZGP010000044">
    <property type="protein sequence ID" value="MCH7410696.1"/>
    <property type="molecule type" value="Genomic_DNA"/>
</dbReference>
<evidence type="ECO:0000313" key="2">
    <source>
        <dbReference type="Proteomes" id="UP001165489"/>
    </source>
</evidence>
<accession>A0ABS9V2Q5</accession>
<dbReference type="Gene3D" id="2.180.10.10">
    <property type="entry name" value="RHS repeat-associated core"/>
    <property type="match status" value="1"/>
</dbReference>
<keyword evidence="2" id="KW-1185">Reference proteome</keyword>
<organism evidence="1 2">
    <name type="scientific">Belliella filtrata</name>
    <dbReference type="NCBI Taxonomy" id="2923435"/>
    <lineage>
        <taxon>Bacteria</taxon>
        <taxon>Pseudomonadati</taxon>
        <taxon>Bacteroidota</taxon>
        <taxon>Cytophagia</taxon>
        <taxon>Cytophagales</taxon>
        <taxon>Cyclobacteriaceae</taxon>
        <taxon>Belliella</taxon>
    </lineage>
</organism>
<protein>
    <recommendedName>
        <fullName evidence="3">YD repeat-containing protein</fullName>
    </recommendedName>
</protein>
<comment type="caution">
    <text evidence="1">The sequence shown here is derived from an EMBL/GenBank/DDBJ whole genome shotgun (WGS) entry which is preliminary data.</text>
</comment>
<name>A0ABS9V2Q5_9BACT</name>
<evidence type="ECO:0000313" key="1">
    <source>
        <dbReference type="EMBL" id="MCH7410696.1"/>
    </source>
</evidence>